<organism evidence="9">
    <name type="scientific">Arthroderma gypseum (strain ATCC MYA-4604 / CBS 118893)</name>
    <name type="common">Microsporum gypseum</name>
    <dbReference type="NCBI Taxonomy" id="535722"/>
    <lineage>
        <taxon>Eukaryota</taxon>
        <taxon>Fungi</taxon>
        <taxon>Dikarya</taxon>
        <taxon>Ascomycota</taxon>
        <taxon>Pezizomycotina</taxon>
        <taxon>Eurotiomycetes</taxon>
        <taxon>Eurotiomycetidae</taxon>
        <taxon>Onygenales</taxon>
        <taxon>Arthrodermataceae</taxon>
        <taxon>Nannizzia</taxon>
    </lineage>
</organism>
<dbReference type="PRINTS" id="PR00504">
    <property type="entry name" value="CHROMODOMAIN"/>
</dbReference>
<evidence type="ECO:0000313" key="9">
    <source>
        <dbReference type="Proteomes" id="UP000002669"/>
    </source>
</evidence>
<dbReference type="VEuPathDB" id="FungiDB:MGYG_09215"/>
<dbReference type="Proteomes" id="UP000002669">
    <property type="component" value="Unassembled WGS sequence"/>
</dbReference>
<dbReference type="eggNOG" id="KOG0017">
    <property type="taxonomic scope" value="Eukaryota"/>
</dbReference>
<proteinExistence type="predicted"/>
<dbReference type="Pfam" id="PF00385">
    <property type="entry name" value="Chromo"/>
    <property type="match status" value="1"/>
</dbReference>
<dbReference type="EMBL" id="DS989839">
    <property type="protein sequence ID" value="EFQ96955.1"/>
    <property type="molecule type" value="Genomic_DNA"/>
</dbReference>
<dbReference type="SMART" id="SM00298">
    <property type="entry name" value="CHROMO"/>
    <property type="match status" value="1"/>
</dbReference>
<dbReference type="InParanoid" id="E4V789"/>
<dbReference type="SUPFAM" id="SSF54160">
    <property type="entry name" value="Chromo domain-like"/>
    <property type="match status" value="1"/>
</dbReference>
<dbReference type="GeneID" id="10024252"/>
<dbReference type="InterPro" id="IPR023780">
    <property type="entry name" value="Chromo_domain"/>
</dbReference>
<accession>E4V789</accession>
<feature type="compositionally biased region" description="Basic residues" evidence="5">
    <location>
        <begin position="323"/>
        <end position="333"/>
    </location>
</feature>
<dbReference type="InterPro" id="IPR056924">
    <property type="entry name" value="SH3_Tf2-1"/>
</dbReference>
<dbReference type="GO" id="GO:0006338">
    <property type="term" value="P:chromatin remodeling"/>
    <property type="evidence" value="ECO:0007669"/>
    <property type="project" value="UniProtKB-ARBA"/>
</dbReference>
<dbReference type="RefSeq" id="XP_003169023.1">
    <property type="nucleotide sequence ID" value="XM_003168975.1"/>
</dbReference>
<dbReference type="STRING" id="535722.E4V789"/>
<dbReference type="InterPro" id="IPR017984">
    <property type="entry name" value="Chromo_dom_subgr"/>
</dbReference>
<name>E4V789_ARTGP</name>
<dbReference type="InterPro" id="IPR001584">
    <property type="entry name" value="Integrase_cat-core"/>
</dbReference>
<feature type="region of interest" description="Disordered" evidence="5">
    <location>
        <begin position="286"/>
        <end position="333"/>
    </location>
</feature>
<evidence type="ECO:0000256" key="5">
    <source>
        <dbReference type="SAM" id="MobiDB-lite"/>
    </source>
</evidence>
<keyword evidence="4" id="KW-0539">Nucleus</keyword>
<comment type="subunit">
    <text evidence="2">Component of the NuA4 histone acetyltransferase complex.</text>
</comment>
<evidence type="ECO:0000256" key="3">
    <source>
        <dbReference type="ARBA" id="ARBA00022884"/>
    </source>
</evidence>
<feature type="domain" description="Chromo" evidence="6">
    <location>
        <begin position="258"/>
        <end position="317"/>
    </location>
</feature>
<evidence type="ECO:0000256" key="1">
    <source>
        <dbReference type="ARBA" id="ARBA00004123"/>
    </source>
</evidence>
<dbReference type="InterPro" id="IPR000953">
    <property type="entry name" value="Chromo/chromo_shadow_dom"/>
</dbReference>
<evidence type="ECO:0000256" key="2">
    <source>
        <dbReference type="ARBA" id="ARBA00011353"/>
    </source>
</evidence>
<dbReference type="GO" id="GO:0005634">
    <property type="term" value="C:nucleus"/>
    <property type="evidence" value="ECO:0007669"/>
    <property type="project" value="UniProtKB-SubCell"/>
</dbReference>
<dbReference type="PANTHER" id="PTHR37984:SF15">
    <property type="entry name" value="INTEGRASE CATALYTIC DOMAIN-CONTAINING PROTEIN"/>
    <property type="match status" value="1"/>
</dbReference>
<evidence type="ECO:0000259" key="6">
    <source>
        <dbReference type="PROSITE" id="PS50013"/>
    </source>
</evidence>
<dbReference type="GO" id="GO:0003723">
    <property type="term" value="F:RNA binding"/>
    <property type="evidence" value="ECO:0007669"/>
    <property type="project" value="UniProtKB-KW"/>
</dbReference>
<sequence>MKKTDSTRITAYILLRQVFANHGLPDEIISDRDTRFMSKFWMTLTERMGIEQKASTAYHPQTDGQSERMNQTVEQYLRCYINHEQNNWVELLPMAQLAYNGAKAASTGITPFFANYGREPETIKIPRKAKTHAREAEISAEKLRLLHENMKRDSEFLSYRMSNYYDKQRMEAPTFERGEKVFLLRRNIKTLRPNDKLDHRKIGPFKILEKTGQVNYKLQLPEHMKIHPVFHVSLIEKAPQNAKPYEPEIQQENQEQEYEVERILDEKRINGKIHYLVKWKGYDDSENTYEPMRNLQNATQAIEKYHQRRDSQEEPREKDHEKRRSPKRPRHAE</sequence>
<keyword evidence="3" id="KW-0694">RNA-binding</keyword>
<dbReference type="InterPro" id="IPR050951">
    <property type="entry name" value="Retrovirus_Pol_polyprotein"/>
</dbReference>
<dbReference type="Pfam" id="PF24626">
    <property type="entry name" value="SH3_Tf2-1"/>
    <property type="match status" value="1"/>
</dbReference>
<dbReference type="CDD" id="cd00024">
    <property type="entry name" value="CD_CSD"/>
    <property type="match status" value="1"/>
</dbReference>
<evidence type="ECO:0008006" key="10">
    <source>
        <dbReference type="Google" id="ProtNLM"/>
    </source>
</evidence>
<dbReference type="AlphaFoldDB" id="E4V789"/>
<evidence type="ECO:0000256" key="4">
    <source>
        <dbReference type="ARBA" id="ARBA00023242"/>
    </source>
</evidence>
<dbReference type="Gene3D" id="3.30.420.10">
    <property type="entry name" value="Ribonuclease H-like superfamily/Ribonuclease H"/>
    <property type="match status" value="1"/>
</dbReference>
<dbReference type="PROSITE" id="PS50994">
    <property type="entry name" value="INTEGRASE"/>
    <property type="match status" value="1"/>
</dbReference>
<comment type="subcellular location">
    <subcellularLocation>
        <location evidence="1">Nucleus</location>
    </subcellularLocation>
</comment>
<dbReference type="InterPro" id="IPR016197">
    <property type="entry name" value="Chromo-like_dom_sf"/>
</dbReference>
<dbReference type="PROSITE" id="PS50013">
    <property type="entry name" value="CHROMO_2"/>
    <property type="match status" value="1"/>
</dbReference>
<dbReference type="SUPFAM" id="SSF53098">
    <property type="entry name" value="Ribonuclease H-like"/>
    <property type="match status" value="1"/>
</dbReference>
<evidence type="ECO:0000259" key="7">
    <source>
        <dbReference type="PROSITE" id="PS50994"/>
    </source>
</evidence>
<dbReference type="Gene3D" id="2.40.50.40">
    <property type="match status" value="1"/>
</dbReference>
<feature type="compositionally biased region" description="Basic and acidic residues" evidence="5">
    <location>
        <begin position="303"/>
        <end position="322"/>
    </location>
</feature>
<feature type="domain" description="Integrase catalytic" evidence="7">
    <location>
        <begin position="1"/>
        <end position="119"/>
    </location>
</feature>
<dbReference type="GO" id="GO:0015074">
    <property type="term" value="P:DNA integration"/>
    <property type="evidence" value="ECO:0007669"/>
    <property type="project" value="InterPro"/>
</dbReference>
<evidence type="ECO:0000313" key="8">
    <source>
        <dbReference type="EMBL" id="EFQ96955.1"/>
    </source>
</evidence>
<reference evidence="9" key="1">
    <citation type="journal article" date="2012" name="MBio">
        <title>Comparative genome analysis of Trichophyton rubrum and related dermatophytes reveals candidate genes involved in infection.</title>
        <authorList>
            <person name="Martinez D.A."/>
            <person name="Oliver B.G."/>
            <person name="Graeser Y."/>
            <person name="Goldberg J.M."/>
            <person name="Li W."/>
            <person name="Martinez-Rossi N.M."/>
            <person name="Monod M."/>
            <person name="Shelest E."/>
            <person name="Barton R.C."/>
            <person name="Birch E."/>
            <person name="Brakhage A.A."/>
            <person name="Chen Z."/>
            <person name="Gurr S.J."/>
            <person name="Heiman D."/>
            <person name="Heitman J."/>
            <person name="Kosti I."/>
            <person name="Rossi A."/>
            <person name="Saif S."/>
            <person name="Samalova M."/>
            <person name="Saunders C.W."/>
            <person name="Shea T."/>
            <person name="Summerbell R.C."/>
            <person name="Xu J."/>
            <person name="Young S."/>
            <person name="Zeng Q."/>
            <person name="Birren B.W."/>
            <person name="Cuomo C.A."/>
            <person name="White T.C."/>
        </authorList>
    </citation>
    <scope>NUCLEOTIDE SEQUENCE [LARGE SCALE GENOMIC DNA]</scope>
    <source>
        <strain evidence="9">ATCC MYA-4604 / CBS 118893</strain>
    </source>
</reference>
<dbReference type="InterPro" id="IPR012337">
    <property type="entry name" value="RNaseH-like_sf"/>
</dbReference>
<keyword evidence="9" id="KW-1185">Reference proteome</keyword>
<dbReference type="OrthoDB" id="5472149at2759"/>
<dbReference type="PANTHER" id="PTHR37984">
    <property type="entry name" value="PROTEIN CBG26694"/>
    <property type="match status" value="1"/>
</dbReference>
<protein>
    <recommendedName>
        <fullName evidence="10">Integrase catalytic domain-containing protein</fullName>
    </recommendedName>
</protein>
<dbReference type="HOGENOM" id="CLU_000384_6_1_1"/>
<gene>
    <name evidence="8" type="ORF">MGYG_09215</name>
</gene>
<dbReference type="InterPro" id="IPR036397">
    <property type="entry name" value="RNaseH_sf"/>
</dbReference>